<dbReference type="HAMAP" id="MF_00137">
    <property type="entry name" value="SAICAR_synth"/>
    <property type="match status" value="1"/>
</dbReference>
<dbReference type="UniPathway" id="UPA00074">
    <property type="reaction ID" value="UER00131"/>
</dbReference>
<accession>A0A3B1CSX7</accession>
<sequence length="238" mass="27347">MKRQEKLYEGKAKIIYATEDPDLVIQYFKDDASAFDGVKKGTIVDKGVINNHVSTKIFQFLEDKGVTTHFVERLNDREMLVKSLEIIPVEVVFRNVAAGSLCKRLGIEEAILLNPPIQEFFLKDDPLHDPMINESHIKTFEWATEKEVAFLKSSGAKVNQLLTDFFKERGIRLVDFKLEYGRHKGEVLLGDEISPDGCRLWDYKTGEKMDKDRFRFDLGSVEEKYQEVYNLVCGEGNS</sequence>
<organism evidence="10">
    <name type="scientific">hydrothermal vent metagenome</name>
    <dbReference type="NCBI Taxonomy" id="652676"/>
    <lineage>
        <taxon>unclassified sequences</taxon>
        <taxon>metagenomes</taxon>
        <taxon>ecological metagenomes</taxon>
    </lineage>
</organism>
<dbReference type="InterPro" id="IPR050089">
    <property type="entry name" value="SAICAR_synthetase"/>
</dbReference>
<dbReference type="EC" id="6.3.2.6" evidence="3"/>
<gene>
    <name evidence="10" type="ORF">MNBD_NITROSPINAE05-1133</name>
</gene>
<evidence type="ECO:0000256" key="5">
    <source>
        <dbReference type="ARBA" id="ARBA00022741"/>
    </source>
</evidence>
<reference evidence="10" key="1">
    <citation type="submission" date="2018-06" db="EMBL/GenBank/DDBJ databases">
        <authorList>
            <person name="Zhirakovskaya E."/>
        </authorList>
    </citation>
    <scope>NUCLEOTIDE SEQUENCE</scope>
</reference>
<dbReference type="Gene3D" id="3.30.200.20">
    <property type="entry name" value="Phosphorylase Kinase, domain 1"/>
    <property type="match status" value="1"/>
</dbReference>
<protein>
    <recommendedName>
        <fullName evidence="3">phosphoribosylaminoimidazolesuccinocarboxamide synthase</fullName>
        <ecNumber evidence="3">6.3.2.6</ecNumber>
    </recommendedName>
</protein>
<keyword evidence="6" id="KW-0658">Purine biosynthesis</keyword>
<evidence type="ECO:0000256" key="8">
    <source>
        <dbReference type="ARBA" id="ARBA00048475"/>
    </source>
</evidence>
<evidence type="ECO:0000256" key="7">
    <source>
        <dbReference type="ARBA" id="ARBA00022840"/>
    </source>
</evidence>
<comment type="similarity">
    <text evidence="2">Belongs to the SAICAR synthetase family.</text>
</comment>
<dbReference type="InterPro" id="IPR033934">
    <property type="entry name" value="SAICAR_synt_PurC"/>
</dbReference>
<comment type="pathway">
    <text evidence="1">Purine metabolism; IMP biosynthesis via de novo pathway; 5-amino-1-(5-phospho-D-ribosyl)imidazole-4-carboxamide from 5-amino-1-(5-phospho-D-ribosyl)imidazole-4-carboxylate: step 1/2.</text>
</comment>
<dbReference type="FunFam" id="3.30.470.20:FF:000006">
    <property type="entry name" value="Phosphoribosylaminoimidazole-succinocarboxamide synthase"/>
    <property type="match status" value="1"/>
</dbReference>
<dbReference type="InterPro" id="IPR028923">
    <property type="entry name" value="SAICAR_synt/ADE2_N"/>
</dbReference>
<dbReference type="PANTHER" id="PTHR43599:SF3">
    <property type="entry name" value="SI:DKEY-6E2.2"/>
    <property type="match status" value="1"/>
</dbReference>
<dbReference type="Gene3D" id="3.30.470.20">
    <property type="entry name" value="ATP-grasp fold, B domain"/>
    <property type="match status" value="1"/>
</dbReference>
<dbReference type="AlphaFoldDB" id="A0A3B1CSX7"/>
<evidence type="ECO:0000256" key="4">
    <source>
        <dbReference type="ARBA" id="ARBA00022598"/>
    </source>
</evidence>
<dbReference type="InterPro" id="IPR001636">
    <property type="entry name" value="SAICAR_synth"/>
</dbReference>
<evidence type="ECO:0000256" key="2">
    <source>
        <dbReference type="ARBA" id="ARBA00010190"/>
    </source>
</evidence>
<dbReference type="GO" id="GO:0009236">
    <property type="term" value="P:cobalamin biosynthetic process"/>
    <property type="evidence" value="ECO:0007669"/>
    <property type="project" value="InterPro"/>
</dbReference>
<dbReference type="EMBL" id="UOGG01000085">
    <property type="protein sequence ID" value="VAX29601.1"/>
    <property type="molecule type" value="Genomic_DNA"/>
</dbReference>
<feature type="domain" description="SAICAR synthetase/ADE2 N-terminal" evidence="9">
    <location>
        <begin position="6"/>
        <end position="230"/>
    </location>
</feature>
<dbReference type="PANTHER" id="PTHR43599">
    <property type="entry name" value="MULTIFUNCTIONAL PROTEIN ADE2"/>
    <property type="match status" value="1"/>
</dbReference>
<keyword evidence="5" id="KW-0547">Nucleotide-binding</keyword>
<dbReference type="GO" id="GO:0006189">
    <property type="term" value="P:'de novo' IMP biosynthetic process"/>
    <property type="evidence" value="ECO:0007669"/>
    <property type="project" value="UniProtKB-UniPathway"/>
</dbReference>
<name>A0A3B1CSX7_9ZZZZ</name>
<evidence type="ECO:0000313" key="10">
    <source>
        <dbReference type="EMBL" id="VAX29601.1"/>
    </source>
</evidence>
<evidence type="ECO:0000256" key="3">
    <source>
        <dbReference type="ARBA" id="ARBA00012217"/>
    </source>
</evidence>
<dbReference type="GO" id="GO:0005524">
    <property type="term" value="F:ATP binding"/>
    <property type="evidence" value="ECO:0007669"/>
    <property type="project" value="UniProtKB-KW"/>
</dbReference>
<keyword evidence="4 10" id="KW-0436">Ligase</keyword>
<keyword evidence="7" id="KW-0067">ATP-binding</keyword>
<dbReference type="NCBIfam" id="TIGR00081">
    <property type="entry name" value="purC"/>
    <property type="match status" value="1"/>
</dbReference>
<dbReference type="GO" id="GO:0004639">
    <property type="term" value="F:phosphoribosylaminoimidazolesuccinocarboxamide synthase activity"/>
    <property type="evidence" value="ECO:0007669"/>
    <property type="project" value="UniProtKB-EC"/>
</dbReference>
<evidence type="ECO:0000259" key="9">
    <source>
        <dbReference type="Pfam" id="PF01259"/>
    </source>
</evidence>
<evidence type="ECO:0000256" key="1">
    <source>
        <dbReference type="ARBA" id="ARBA00004672"/>
    </source>
</evidence>
<evidence type="ECO:0000256" key="6">
    <source>
        <dbReference type="ARBA" id="ARBA00022755"/>
    </source>
</evidence>
<dbReference type="CDD" id="cd01415">
    <property type="entry name" value="SAICAR_synt_PurC"/>
    <property type="match status" value="1"/>
</dbReference>
<dbReference type="GO" id="GO:0005829">
    <property type="term" value="C:cytosol"/>
    <property type="evidence" value="ECO:0007669"/>
    <property type="project" value="TreeGrafter"/>
</dbReference>
<comment type="catalytic activity">
    <reaction evidence="8">
        <text>5-amino-1-(5-phospho-D-ribosyl)imidazole-4-carboxylate + L-aspartate + ATP = (2S)-2-[5-amino-1-(5-phospho-beta-D-ribosyl)imidazole-4-carboxamido]succinate + ADP + phosphate + 2 H(+)</text>
        <dbReference type="Rhea" id="RHEA:22628"/>
        <dbReference type="ChEBI" id="CHEBI:15378"/>
        <dbReference type="ChEBI" id="CHEBI:29991"/>
        <dbReference type="ChEBI" id="CHEBI:30616"/>
        <dbReference type="ChEBI" id="CHEBI:43474"/>
        <dbReference type="ChEBI" id="CHEBI:58443"/>
        <dbReference type="ChEBI" id="CHEBI:77657"/>
        <dbReference type="ChEBI" id="CHEBI:456216"/>
        <dbReference type="EC" id="6.3.2.6"/>
    </reaction>
</comment>
<dbReference type="Pfam" id="PF01259">
    <property type="entry name" value="SAICAR_synt"/>
    <property type="match status" value="1"/>
</dbReference>
<dbReference type="SUPFAM" id="SSF56104">
    <property type="entry name" value="SAICAR synthase-like"/>
    <property type="match status" value="1"/>
</dbReference>
<proteinExistence type="inferred from homology"/>